<reference evidence="7 8" key="1">
    <citation type="submission" date="2019-12" db="EMBL/GenBank/DDBJ databases">
        <title>Genomic-based taxomic classification of the family Erythrobacteraceae.</title>
        <authorList>
            <person name="Xu L."/>
        </authorList>
    </citation>
    <scope>NUCLEOTIDE SEQUENCE [LARGE SCALE GENOMIC DNA]</scope>
    <source>
        <strain evidence="7 8">KCTC 52259</strain>
    </source>
</reference>
<dbReference type="PANTHER" id="PTHR47637:SF1">
    <property type="entry name" value="CHAPERONE SURA"/>
    <property type="match status" value="1"/>
</dbReference>
<evidence type="ECO:0000313" key="7">
    <source>
        <dbReference type="EMBL" id="MXP14615.1"/>
    </source>
</evidence>
<dbReference type="GO" id="GO:0003755">
    <property type="term" value="F:peptidyl-prolyl cis-trans isomerase activity"/>
    <property type="evidence" value="ECO:0007669"/>
    <property type="project" value="UniProtKB-KW"/>
</dbReference>
<dbReference type="InterPro" id="IPR027304">
    <property type="entry name" value="Trigger_fact/SurA_dom_sf"/>
</dbReference>
<protein>
    <recommendedName>
        <fullName evidence="1">Parvulin-like PPIase</fullName>
    </recommendedName>
    <alternativeName>
        <fullName evidence="3">Peptidyl-prolyl cis-trans isomerase plp</fullName>
    </alternativeName>
    <alternativeName>
        <fullName evidence="4">Rotamase plp</fullName>
    </alternativeName>
</protein>
<comment type="caution">
    <text evidence="7">The sequence shown here is derived from an EMBL/GenBank/DDBJ whole genome shotgun (WGS) entry which is preliminary data.</text>
</comment>
<organism evidence="7 8">
    <name type="scientific">Allopontixanthobacter confluentis</name>
    <dbReference type="NCBI Taxonomy" id="1849021"/>
    <lineage>
        <taxon>Bacteria</taxon>
        <taxon>Pseudomonadati</taxon>
        <taxon>Pseudomonadota</taxon>
        <taxon>Alphaproteobacteria</taxon>
        <taxon>Sphingomonadales</taxon>
        <taxon>Erythrobacteraceae</taxon>
        <taxon>Allopontixanthobacter</taxon>
    </lineage>
</organism>
<feature type="domain" description="PpiC" evidence="6">
    <location>
        <begin position="232"/>
        <end position="329"/>
    </location>
</feature>
<evidence type="ECO:0000259" key="6">
    <source>
        <dbReference type="PROSITE" id="PS50198"/>
    </source>
</evidence>
<evidence type="ECO:0000256" key="2">
    <source>
        <dbReference type="ARBA" id="ARBA00022729"/>
    </source>
</evidence>
<dbReference type="InterPro" id="IPR000297">
    <property type="entry name" value="PPIase_PpiC"/>
</dbReference>
<accession>A0A6L7GGG7</accession>
<proteinExistence type="predicted"/>
<dbReference type="SUPFAM" id="SSF54534">
    <property type="entry name" value="FKBP-like"/>
    <property type="match status" value="2"/>
</dbReference>
<dbReference type="RefSeq" id="WP_160600855.1">
    <property type="nucleotide sequence ID" value="NZ_WTYU01000001.1"/>
</dbReference>
<dbReference type="InterPro" id="IPR046357">
    <property type="entry name" value="PPIase_dom_sf"/>
</dbReference>
<keyword evidence="2" id="KW-0732">Signal</keyword>
<evidence type="ECO:0000256" key="4">
    <source>
        <dbReference type="ARBA" id="ARBA00031484"/>
    </source>
</evidence>
<dbReference type="InterPro" id="IPR050280">
    <property type="entry name" value="OMP_Chaperone_SurA"/>
</dbReference>
<dbReference type="OrthoDB" id="9791746at2"/>
<dbReference type="Pfam" id="PF00639">
    <property type="entry name" value="Rotamase"/>
    <property type="match status" value="1"/>
</dbReference>
<dbReference type="Gene3D" id="3.10.50.40">
    <property type="match status" value="1"/>
</dbReference>
<sequence length="481" mass="52422">MAQKARVNRNLRVIQKTISKLLTGIATVGLVTSPVAAQAQANEQASTQTGAPVGAQAGMQAGGAVEIDNPLGIPANVVLLGQSDPNNRRATALVNGSVITGTDVEQRVALLVAASESALPEEELQRVRMQVLRNLIDETLQIQEAAAQEIVVAREEINERYAQVAAQNFGQDTGKMDAYLISIGSSPVSLKRQIEGEMAWQRLLRRQIAPFINVSEEEVRELLERMEASRGTDEYRLGEIYLSATPETREAVRQNAQRIVQQLQQGGSFVAYARQFSEASTAAVGGDLGFVRLETLPGEMQTVARSMAPGQLVGPFEIPGGFEILYLIDKRQILMADPRDALLSLKQISISFAPGTTEQAATARVEQFANTVKTMRGCGDAESIAATIGAEVVTNDQIRARALPEQLQSALLQLQLGQTTPPFGSVTDGVRVLMLCGRDDPKPDSGPDFEQMMEQMENDRISKRAQRYLRDLRNDAYIEYN</sequence>
<dbReference type="Proteomes" id="UP000473531">
    <property type="component" value="Unassembled WGS sequence"/>
</dbReference>
<name>A0A6L7GGG7_9SPHN</name>
<dbReference type="AlphaFoldDB" id="A0A6L7GGG7"/>
<evidence type="ECO:0000313" key="8">
    <source>
        <dbReference type="Proteomes" id="UP000473531"/>
    </source>
</evidence>
<evidence type="ECO:0000256" key="3">
    <source>
        <dbReference type="ARBA" id="ARBA00030642"/>
    </source>
</evidence>
<dbReference type="EMBL" id="WTYU01000001">
    <property type="protein sequence ID" value="MXP14615.1"/>
    <property type="molecule type" value="Genomic_DNA"/>
</dbReference>
<dbReference type="PANTHER" id="PTHR47637">
    <property type="entry name" value="CHAPERONE SURA"/>
    <property type="match status" value="1"/>
</dbReference>
<dbReference type="SUPFAM" id="SSF109998">
    <property type="entry name" value="Triger factor/SurA peptide-binding domain-like"/>
    <property type="match status" value="1"/>
</dbReference>
<dbReference type="Gene3D" id="1.10.4030.10">
    <property type="entry name" value="Porin chaperone SurA, peptide-binding domain"/>
    <property type="match status" value="1"/>
</dbReference>
<keyword evidence="8" id="KW-1185">Reference proteome</keyword>
<evidence type="ECO:0000256" key="1">
    <source>
        <dbReference type="ARBA" id="ARBA00018370"/>
    </source>
</evidence>
<gene>
    <name evidence="7" type="ORF">GRI44_07610</name>
</gene>
<keyword evidence="5 7" id="KW-0413">Isomerase</keyword>
<dbReference type="PROSITE" id="PS50198">
    <property type="entry name" value="PPIC_PPIASE_2"/>
    <property type="match status" value="1"/>
</dbReference>
<evidence type="ECO:0000256" key="5">
    <source>
        <dbReference type="PROSITE-ProRule" id="PRU00278"/>
    </source>
</evidence>
<keyword evidence="5" id="KW-0697">Rotamase</keyword>
<dbReference type="Pfam" id="PF13624">
    <property type="entry name" value="SurA_N_3"/>
    <property type="match status" value="1"/>
</dbReference>